<accession>A0A4W3GEK9</accession>
<organism evidence="2 3">
    <name type="scientific">Callorhinchus milii</name>
    <name type="common">Ghost shark</name>
    <dbReference type="NCBI Taxonomy" id="7868"/>
    <lineage>
        <taxon>Eukaryota</taxon>
        <taxon>Metazoa</taxon>
        <taxon>Chordata</taxon>
        <taxon>Craniata</taxon>
        <taxon>Vertebrata</taxon>
        <taxon>Chondrichthyes</taxon>
        <taxon>Holocephali</taxon>
        <taxon>Chimaeriformes</taxon>
        <taxon>Callorhinchidae</taxon>
        <taxon>Callorhinchus</taxon>
    </lineage>
</organism>
<reference evidence="3" key="1">
    <citation type="journal article" date="2006" name="Science">
        <title>Ancient noncoding elements conserved in the human genome.</title>
        <authorList>
            <person name="Venkatesh B."/>
            <person name="Kirkness E.F."/>
            <person name="Loh Y.H."/>
            <person name="Halpern A.L."/>
            <person name="Lee A.P."/>
            <person name="Johnson J."/>
            <person name="Dandona N."/>
            <person name="Viswanathan L.D."/>
            <person name="Tay A."/>
            <person name="Venter J.C."/>
            <person name="Strausberg R.L."/>
            <person name="Brenner S."/>
        </authorList>
    </citation>
    <scope>NUCLEOTIDE SEQUENCE [LARGE SCALE GENOMIC DNA]</scope>
</reference>
<feature type="compositionally biased region" description="Low complexity" evidence="1">
    <location>
        <begin position="190"/>
        <end position="208"/>
    </location>
</feature>
<feature type="compositionally biased region" description="Polar residues" evidence="1">
    <location>
        <begin position="56"/>
        <end position="78"/>
    </location>
</feature>
<reference evidence="3" key="3">
    <citation type="journal article" date="2014" name="Nature">
        <title>Elephant shark genome provides unique insights into gnathostome evolution.</title>
        <authorList>
            <consortium name="International Elephant Shark Genome Sequencing Consortium"/>
            <person name="Venkatesh B."/>
            <person name="Lee A.P."/>
            <person name="Ravi V."/>
            <person name="Maurya A.K."/>
            <person name="Lian M.M."/>
            <person name="Swann J.B."/>
            <person name="Ohta Y."/>
            <person name="Flajnik M.F."/>
            <person name="Sutoh Y."/>
            <person name="Kasahara M."/>
            <person name="Hoon S."/>
            <person name="Gangu V."/>
            <person name="Roy S.W."/>
            <person name="Irimia M."/>
            <person name="Korzh V."/>
            <person name="Kondrychyn I."/>
            <person name="Lim Z.W."/>
            <person name="Tay B.H."/>
            <person name="Tohari S."/>
            <person name="Kong K.W."/>
            <person name="Ho S."/>
            <person name="Lorente-Galdos B."/>
            <person name="Quilez J."/>
            <person name="Marques-Bonet T."/>
            <person name="Raney B.J."/>
            <person name="Ingham P.W."/>
            <person name="Tay A."/>
            <person name="Hillier L.W."/>
            <person name="Minx P."/>
            <person name="Boehm T."/>
            <person name="Wilson R.K."/>
            <person name="Brenner S."/>
            <person name="Warren W.C."/>
        </authorList>
    </citation>
    <scope>NUCLEOTIDE SEQUENCE [LARGE SCALE GENOMIC DNA]</scope>
</reference>
<reference evidence="3" key="2">
    <citation type="journal article" date="2007" name="PLoS Biol.">
        <title>Survey sequencing and comparative analysis of the elephant shark (Callorhinchus milii) genome.</title>
        <authorList>
            <person name="Venkatesh B."/>
            <person name="Kirkness E.F."/>
            <person name="Loh Y.H."/>
            <person name="Halpern A.L."/>
            <person name="Lee A.P."/>
            <person name="Johnson J."/>
            <person name="Dandona N."/>
            <person name="Viswanathan L.D."/>
            <person name="Tay A."/>
            <person name="Venter J.C."/>
            <person name="Strausberg R.L."/>
            <person name="Brenner S."/>
        </authorList>
    </citation>
    <scope>NUCLEOTIDE SEQUENCE [LARGE SCALE GENOMIC DNA]</scope>
</reference>
<dbReference type="InParanoid" id="A0A4W3GEK9"/>
<dbReference type="STRING" id="7868.ENSCMIP00000001050"/>
<dbReference type="AlphaFoldDB" id="A0A4W3GEK9"/>
<proteinExistence type="predicted"/>
<evidence type="ECO:0000313" key="3">
    <source>
        <dbReference type="Proteomes" id="UP000314986"/>
    </source>
</evidence>
<name>A0A4W3GEK9_CALMI</name>
<feature type="compositionally biased region" description="Polar residues" evidence="1">
    <location>
        <begin position="135"/>
        <end position="150"/>
    </location>
</feature>
<feature type="compositionally biased region" description="Polar residues" evidence="1">
    <location>
        <begin position="227"/>
        <end position="237"/>
    </location>
</feature>
<evidence type="ECO:0000256" key="1">
    <source>
        <dbReference type="SAM" id="MobiDB-lite"/>
    </source>
</evidence>
<keyword evidence="3" id="KW-1185">Reference proteome</keyword>
<feature type="compositionally biased region" description="Low complexity" evidence="1">
    <location>
        <begin position="33"/>
        <end position="48"/>
    </location>
</feature>
<protein>
    <submittedName>
        <fullName evidence="2">Uncharacterized protein</fullName>
    </submittedName>
</protein>
<dbReference type="Ensembl" id="ENSCMIT00000001103.1">
    <property type="protein sequence ID" value="ENSCMIP00000001050.1"/>
    <property type="gene ID" value="ENSCMIG00000000699.1"/>
</dbReference>
<reference evidence="2" key="5">
    <citation type="submission" date="2025-09" db="UniProtKB">
        <authorList>
            <consortium name="Ensembl"/>
        </authorList>
    </citation>
    <scope>IDENTIFICATION</scope>
</reference>
<feature type="region of interest" description="Disordered" evidence="1">
    <location>
        <begin position="33"/>
        <end position="104"/>
    </location>
</feature>
<sequence>MASATSPLDRNLPLINANAQALIQGLIGCSPNSPASEISSASSATSAPGLGLSPALSGTSLKPQVNTMAHQLPQSRASSMPERLAGKAAEATENHPEPKPASPSSLEVKIHNFLKVNPGFKALDLNIPLLSHLGTTDPSAKTQPPSSEGTGNAMLENQEGTPVRDERGGTPTQDEMMDKTSPIAAVVGDPMSLLSKLISPPSSSSTSSPPSPPPSLALQGAREPSVPSYQTNATSPYSLARDPFLSTYEPPLRDVEQPLSP</sequence>
<reference evidence="2" key="4">
    <citation type="submission" date="2025-08" db="UniProtKB">
        <authorList>
            <consortium name="Ensembl"/>
        </authorList>
    </citation>
    <scope>IDENTIFICATION</scope>
</reference>
<feature type="compositionally biased region" description="Basic and acidic residues" evidence="1">
    <location>
        <begin position="251"/>
        <end position="261"/>
    </location>
</feature>
<feature type="region of interest" description="Disordered" evidence="1">
    <location>
        <begin position="135"/>
        <end position="261"/>
    </location>
</feature>
<dbReference type="Proteomes" id="UP000314986">
    <property type="component" value="Unassembled WGS sequence"/>
</dbReference>
<evidence type="ECO:0000313" key="2">
    <source>
        <dbReference type="Ensembl" id="ENSCMIP00000001050.1"/>
    </source>
</evidence>